<evidence type="ECO:0000256" key="4">
    <source>
        <dbReference type="ARBA" id="ARBA00031929"/>
    </source>
</evidence>
<feature type="region of interest" description="Disordered" evidence="5">
    <location>
        <begin position="1"/>
        <end position="22"/>
    </location>
</feature>
<accession>A0A0C9T394</accession>
<dbReference type="GO" id="GO:0030688">
    <property type="term" value="C:preribosome, small subunit precursor"/>
    <property type="evidence" value="ECO:0007669"/>
    <property type="project" value="TreeGrafter"/>
</dbReference>
<feature type="region of interest" description="Disordered" evidence="5">
    <location>
        <begin position="239"/>
        <end position="259"/>
    </location>
</feature>
<feature type="compositionally biased region" description="Basic residues" evidence="5">
    <location>
        <begin position="1"/>
        <end position="14"/>
    </location>
</feature>
<proteinExistence type="predicted"/>
<protein>
    <recommendedName>
        <fullName evidence="1">Nucleolar protein 9</fullName>
    </recommendedName>
    <alternativeName>
        <fullName evidence="3 4">Pumilio domain-containing protein NOP9</fullName>
    </alternativeName>
</protein>
<dbReference type="Pfam" id="PF22493">
    <property type="entry name" value="PUF_NOP9"/>
    <property type="match status" value="1"/>
</dbReference>
<dbReference type="GO" id="GO:0030686">
    <property type="term" value="C:90S preribosome"/>
    <property type="evidence" value="ECO:0007669"/>
    <property type="project" value="TreeGrafter"/>
</dbReference>
<evidence type="ECO:0000256" key="3">
    <source>
        <dbReference type="ARBA" id="ARBA00030932"/>
    </source>
</evidence>
<evidence type="ECO:0000256" key="2">
    <source>
        <dbReference type="ARBA" id="ARBA00022737"/>
    </source>
</evidence>
<evidence type="ECO:0000256" key="5">
    <source>
        <dbReference type="SAM" id="MobiDB-lite"/>
    </source>
</evidence>
<dbReference type="SUPFAM" id="SSF48371">
    <property type="entry name" value="ARM repeat"/>
    <property type="match status" value="2"/>
</dbReference>
<dbReference type="InterPro" id="IPR001313">
    <property type="entry name" value="Pumilio_RNA-bd_rpt"/>
</dbReference>
<dbReference type="SMART" id="SM00025">
    <property type="entry name" value="Pumilio"/>
    <property type="match status" value="5"/>
</dbReference>
<reference evidence="6 7" key="1">
    <citation type="submission" date="2014-06" db="EMBL/GenBank/DDBJ databases">
        <title>Evolutionary Origins and Diversification of the Mycorrhizal Mutualists.</title>
        <authorList>
            <consortium name="DOE Joint Genome Institute"/>
            <consortium name="Mycorrhizal Genomics Consortium"/>
            <person name="Kohler A."/>
            <person name="Kuo A."/>
            <person name="Nagy L.G."/>
            <person name="Floudas D."/>
            <person name="Copeland A."/>
            <person name="Barry K.W."/>
            <person name="Cichocki N."/>
            <person name="Veneault-Fourrey C."/>
            <person name="LaButti K."/>
            <person name="Lindquist E.A."/>
            <person name="Lipzen A."/>
            <person name="Lundell T."/>
            <person name="Morin E."/>
            <person name="Murat C."/>
            <person name="Riley R."/>
            <person name="Ohm R."/>
            <person name="Sun H."/>
            <person name="Tunlid A."/>
            <person name="Henrissat B."/>
            <person name="Grigoriev I.V."/>
            <person name="Hibbett D.S."/>
            <person name="Martin F."/>
        </authorList>
    </citation>
    <scope>NUCLEOTIDE SEQUENCE [LARGE SCALE GENOMIC DNA]</scope>
    <source>
        <strain evidence="6 7">SS14</strain>
    </source>
</reference>
<feature type="region of interest" description="Disordered" evidence="5">
    <location>
        <begin position="497"/>
        <end position="526"/>
    </location>
</feature>
<keyword evidence="2" id="KW-0677">Repeat</keyword>
<dbReference type="HOGENOM" id="CLU_008720_0_0_1"/>
<feature type="region of interest" description="Disordered" evidence="5">
    <location>
        <begin position="677"/>
        <end position="739"/>
    </location>
</feature>
<dbReference type="GO" id="GO:0000472">
    <property type="term" value="P:endonucleolytic cleavage to generate mature 5'-end of SSU-rRNA from (SSU-rRNA, 5.8S rRNA, LSU-rRNA)"/>
    <property type="evidence" value="ECO:0007669"/>
    <property type="project" value="TreeGrafter"/>
</dbReference>
<dbReference type="Gene3D" id="1.25.10.10">
    <property type="entry name" value="Leucine-rich Repeat Variant"/>
    <property type="match status" value="3"/>
</dbReference>
<dbReference type="PANTHER" id="PTHR13102">
    <property type="entry name" value="NUCLEOLAR PROTEIN 9"/>
    <property type="match status" value="1"/>
</dbReference>
<dbReference type="InterPro" id="IPR011989">
    <property type="entry name" value="ARM-like"/>
</dbReference>
<dbReference type="GO" id="GO:0000447">
    <property type="term" value="P:endonucleolytic cleavage in ITS1 to separate SSU-rRNA from 5.8S rRNA and LSU-rRNA from tricistronic rRNA transcript (SSU-rRNA, 5.8S rRNA, LSU-rRNA)"/>
    <property type="evidence" value="ECO:0007669"/>
    <property type="project" value="TreeGrafter"/>
</dbReference>
<sequence>MPRENRKRGKKNKKQEKEEVTTYAVEEPQYEEQVPYNQWEQQNEGELEAQAQVEEAPFGIVDPDVKAYFRTVNDQLKEWQDEGVDTEVDAEVDANEERRLFFKAALTEMNGKELQLSADPDCSPILERMLYSMDDFVRRVFADALAGSWIDLSKDRFASHVCQTLLALAADTISRETRGMLPPAPEGPDRGELLTMTELVLKACEDIITEVPMLMQNQFASHVLRELLLLLAPAQVSGHRDDRHAPTARSKKSAGWKARQGTMKAVIKDDQAANGKDSAVKRTPKSFMEMAKKFLDSLRSSSDPNELRALAVDKVASPVLQMFLEMETGFKQADAPGSILDSVLAGLISDGDSQTQASSYVSSLLLDATSSHLAESILTKCPRRVFDLLWPRYFVSELGKLSAHPVANFVVAKGIARLDKEQLTEALQLLEGSWKKSLKAQRLGVLTASVERAAKINACEESLIKVIYSIFEIPQDEPGMIVPCVLRLKTLPDYQEVSERKREGEANPNGDKAEASVHHTRRQFRQEDPLEPKIQGSLLLQAILRLQAPHNEVILESLHATKQEELLVIACSPIGSRVLDTALESSSIHIRLRKRLVTAFIGLFHQMADDRIGSRVAERCWDAADPYLKEKIAKSLLPHEQFLVGSHFGRFFARNLGLPLYKRNPDQWKATRAQQHKAVASSSNAISTFASGPESEAKSSQKRKRKDPEEEEGDIDRLFSGIGKYKHAQVGESRPKKPVAELETTVLNAIKAAPDSQPSKKKKK</sequence>
<dbReference type="OrthoDB" id="392571at2759"/>
<dbReference type="GO" id="GO:0000056">
    <property type="term" value="P:ribosomal small subunit export from nucleus"/>
    <property type="evidence" value="ECO:0007669"/>
    <property type="project" value="TreeGrafter"/>
</dbReference>
<keyword evidence="7" id="KW-1185">Reference proteome</keyword>
<dbReference type="InterPro" id="IPR040000">
    <property type="entry name" value="NOP9"/>
</dbReference>
<dbReference type="EMBL" id="KN837712">
    <property type="protein sequence ID" value="KIJ23343.1"/>
    <property type="molecule type" value="Genomic_DNA"/>
</dbReference>
<dbReference type="Proteomes" id="UP000054279">
    <property type="component" value="Unassembled WGS sequence"/>
</dbReference>
<dbReference type="InterPro" id="IPR016024">
    <property type="entry name" value="ARM-type_fold"/>
</dbReference>
<evidence type="ECO:0000313" key="7">
    <source>
        <dbReference type="Proteomes" id="UP000054279"/>
    </source>
</evidence>
<organism evidence="6 7">
    <name type="scientific">Sphaerobolus stellatus (strain SS14)</name>
    <dbReference type="NCBI Taxonomy" id="990650"/>
    <lineage>
        <taxon>Eukaryota</taxon>
        <taxon>Fungi</taxon>
        <taxon>Dikarya</taxon>
        <taxon>Basidiomycota</taxon>
        <taxon>Agaricomycotina</taxon>
        <taxon>Agaricomycetes</taxon>
        <taxon>Phallomycetidae</taxon>
        <taxon>Geastrales</taxon>
        <taxon>Sphaerobolaceae</taxon>
        <taxon>Sphaerobolus</taxon>
    </lineage>
</organism>
<name>A0A0C9T394_SPHS4</name>
<gene>
    <name evidence="6" type="ORF">M422DRAFT_786197</name>
</gene>
<dbReference type="GO" id="GO:0005730">
    <property type="term" value="C:nucleolus"/>
    <property type="evidence" value="ECO:0007669"/>
    <property type="project" value="TreeGrafter"/>
</dbReference>
<dbReference type="AlphaFoldDB" id="A0A0C9T394"/>
<dbReference type="GO" id="GO:0000480">
    <property type="term" value="P:endonucleolytic cleavage in 5'-ETS of tricistronic rRNA transcript (SSU-rRNA, 5.8S rRNA, LSU-rRNA)"/>
    <property type="evidence" value="ECO:0007669"/>
    <property type="project" value="TreeGrafter"/>
</dbReference>
<evidence type="ECO:0000256" key="1">
    <source>
        <dbReference type="ARBA" id="ARBA00016427"/>
    </source>
</evidence>
<feature type="compositionally biased region" description="Basic and acidic residues" evidence="5">
    <location>
        <begin position="497"/>
        <end position="517"/>
    </location>
</feature>
<evidence type="ECO:0000313" key="6">
    <source>
        <dbReference type="EMBL" id="KIJ23343.1"/>
    </source>
</evidence>
<feature type="compositionally biased region" description="Polar residues" evidence="5">
    <location>
        <begin position="680"/>
        <end position="690"/>
    </location>
</feature>
<dbReference type="GO" id="GO:0003723">
    <property type="term" value="F:RNA binding"/>
    <property type="evidence" value="ECO:0007669"/>
    <property type="project" value="InterPro"/>
</dbReference>
<dbReference type="PANTHER" id="PTHR13102:SF0">
    <property type="entry name" value="NUCLEOLAR PROTEIN 9"/>
    <property type="match status" value="1"/>
</dbReference>